<dbReference type="AlphaFoldDB" id="A0A450XRJ2"/>
<evidence type="ECO:0000256" key="6">
    <source>
        <dbReference type="ARBA" id="ARBA00030388"/>
    </source>
</evidence>
<protein>
    <recommendedName>
        <fullName evidence="6">Putative mRNA interferase YoeB</fullName>
    </recommendedName>
</protein>
<evidence type="ECO:0000256" key="1">
    <source>
        <dbReference type="ARBA" id="ARBA00008172"/>
    </source>
</evidence>
<evidence type="ECO:0000256" key="3">
    <source>
        <dbReference type="ARBA" id="ARBA00022722"/>
    </source>
</evidence>
<dbReference type="EMBL" id="CAADFQ010000028">
    <property type="protein sequence ID" value="VFK31893.1"/>
    <property type="molecule type" value="Genomic_DNA"/>
</dbReference>
<dbReference type="EMBL" id="CAADGH010000123">
    <property type="protein sequence ID" value="VFK77321.1"/>
    <property type="molecule type" value="Genomic_DNA"/>
</dbReference>
<dbReference type="Pfam" id="PF06769">
    <property type="entry name" value="YoeB_toxin"/>
    <property type="match status" value="1"/>
</dbReference>
<gene>
    <name evidence="8" type="ORF">BECKMB1821H_GA0114242_11233</name>
    <name evidence="7" type="ORF">BECKMB1821I_GA0114274_10283</name>
</gene>
<keyword evidence="3" id="KW-0540">Nuclease</keyword>
<organism evidence="7">
    <name type="scientific">Candidatus Kentrum sp. MB</name>
    <dbReference type="NCBI Taxonomy" id="2138164"/>
    <lineage>
        <taxon>Bacteria</taxon>
        <taxon>Pseudomonadati</taxon>
        <taxon>Pseudomonadota</taxon>
        <taxon>Gammaproteobacteria</taxon>
        <taxon>Candidatus Kentrum</taxon>
    </lineage>
</organism>
<accession>A0A450XRJ2</accession>
<dbReference type="PANTHER" id="PTHR38039">
    <property type="entry name" value="TOXIN YOEB"/>
    <property type="match status" value="1"/>
</dbReference>
<dbReference type="GO" id="GO:0045892">
    <property type="term" value="P:negative regulation of DNA-templated transcription"/>
    <property type="evidence" value="ECO:0007669"/>
    <property type="project" value="TreeGrafter"/>
</dbReference>
<dbReference type="GO" id="GO:0006401">
    <property type="term" value="P:RNA catabolic process"/>
    <property type="evidence" value="ECO:0007669"/>
    <property type="project" value="InterPro"/>
</dbReference>
<proteinExistence type="inferred from homology"/>
<sequence length="108" mass="12833">MYKVLFMPQAQRDAKSLKAGGLKNKALKLVKIIAENPWQYPPGYEYLKGDLKGLISRRINRQHRLVYEIIEDEKLVKVYRMWTHYFVYFPLGFTNESGFKRVFTNIES</sequence>
<evidence type="ECO:0000313" key="8">
    <source>
        <dbReference type="EMBL" id="VFK77321.1"/>
    </source>
</evidence>
<dbReference type="GO" id="GO:0016787">
    <property type="term" value="F:hydrolase activity"/>
    <property type="evidence" value="ECO:0007669"/>
    <property type="project" value="UniProtKB-KW"/>
</dbReference>
<dbReference type="InterPro" id="IPR009614">
    <property type="entry name" value="YoeB_toxin"/>
</dbReference>
<evidence type="ECO:0000313" key="7">
    <source>
        <dbReference type="EMBL" id="VFK31893.1"/>
    </source>
</evidence>
<dbReference type="GO" id="GO:0004519">
    <property type="term" value="F:endonuclease activity"/>
    <property type="evidence" value="ECO:0007669"/>
    <property type="project" value="UniProtKB-KW"/>
</dbReference>
<dbReference type="InterPro" id="IPR035093">
    <property type="entry name" value="RelE/ParE_toxin_dom_sf"/>
</dbReference>
<dbReference type="NCBIfam" id="TIGR02116">
    <property type="entry name" value="toxin_Txe_YoeB"/>
    <property type="match status" value="1"/>
</dbReference>
<reference evidence="7" key="1">
    <citation type="submission" date="2019-02" db="EMBL/GenBank/DDBJ databases">
        <authorList>
            <person name="Gruber-Vodicka R. H."/>
            <person name="Seah K. B. B."/>
        </authorList>
    </citation>
    <scope>NUCLEOTIDE SEQUENCE</scope>
    <source>
        <strain evidence="8">BECK_BZ198</strain>
        <strain evidence="7">BECK_BZ199</strain>
    </source>
</reference>
<keyword evidence="2" id="KW-1277">Toxin-antitoxin system</keyword>
<evidence type="ECO:0000256" key="4">
    <source>
        <dbReference type="ARBA" id="ARBA00022759"/>
    </source>
</evidence>
<dbReference type="Gene3D" id="3.30.2310.20">
    <property type="entry name" value="RelE-like"/>
    <property type="match status" value="1"/>
</dbReference>
<keyword evidence="4" id="KW-0255">Endonuclease</keyword>
<evidence type="ECO:0000256" key="2">
    <source>
        <dbReference type="ARBA" id="ARBA00022649"/>
    </source>
</evidence>
<evidence type="ECO:0000256" key="5">
    <source>
        <dbReference type="ARBA" id="ARBA00022801"/>
    </source>
</evidence>
<name>A0A450XRJ2_9GAMM</name>
<dbReference type="PANTHER" id="PTHR38039:SF1">
    <property type="entry name" value="TOXIN YOEB"/>
    <property type="match status" value="1"/>
</dbReference>
<dbReference type="SUPFAM" id="SSF143011">
    <property type="entry name" value="RelE-like"/>
    <property type="match status" value="1"/>
</dbReference>
<comment type="similarity">
    <text evidence="1">Belongs to the YoeB family.</text>
</comment>
<keyword evidence="5" id="KW-0378">Hydrolase</keyword>